<dbReference type="PRINTS" id="PR00759">
    <property type="entry name" value="BASICPTASE"/>
</dbReference>
<dbReference type="CDD" id="cd00199">
    <property type="entry name" value="WAP"/>
    <property type="match status" value="1"/>
</dbReference>
<dbReference type="Gene3D" id="2.10.22.10">
    <property type="entry name" value="Antistasin, domain 1"/>
    <property type="match status" value="2"/>
</dbReference>
<dbReference type="GO" id="GO:0004867">
    <property type="term" value="F:serine-type endopeptidase inhibitor activity"/>
    <property type="evidence" value="ECO:0007669"/>
    <property type="project" value="UniProtKB-KW"/>
</dbReference>
<dbReference type="PROSITE" id="PS00484">
    <property type="entry name" value="THYROGLOBULIN_1_1"/>
    <property type="match status" value="2"/>
</dbReference>
<dbReference type="PROSITE" id="PS51162">
    <property type="entry name" value="THYROGLOBULIN_1_2"/>
    <property type="match status" value="5"/>
</dbReference>
<feature type="transmembrane region" description="Helical" evidence="10">
    <location>
        <begin position="1478"/>
        <end position="1503"/>
    </location>
</feature>
<dbReference type="InterPro" id="IPR036857">
    <property type="entry name" value="Thyroglobulin_1_sf"/>
</dbReference>
<dbReference type="InterPro" id="IPR011061">
    <property type="entry name" value="Hirudin/antistatin"/>
</dbReference>
<dbReference type="InterPro" id="IPR050098">
    <property type="entry name" value="TFPI/VKTCI-like"/>
</dbReference>
<evidence type="ECO:0000256" key="7">
    <source>
        <dbReference type="ARBA" id="ARBA00034146"/>
    </source>
</evidence>
<dbReference type="PROSITE" id="PS51252">
    <property type="entry name" value="ANTISTASIN"/>
    <property type="match status" value="2"/>
</dbReference>
<dbReference type="SMART" id="SM00211">
    <property type="entry name" value="TY"/>
    <property type="match status" value="5"/>
</dbReference>
<evidence type="ECO:0000313" key="16">
    <source>
        <dbReference type="Proteomes" id="UP001381693"/>
    </source>
</evidence>
<dbReference type="PROSITE" id="PS51390">
    <property type="entry name" value="WAP"/>
    <property type="match status" value="2"/>
</dbReference>
<keyword evidence="16" id="KW-1185">Reference proteome</keyword>
<feature type="domain" description="Thyroglobulin type-1" evidence="12">
    <location>
        <begin position="379"/>
        <end position="449"/>
    </location>
</feature>
<evidence type="ECO:0000256" key="2">
    <source>
        <dbReference type="ARBA" id="ARBA00022525"/>
    </source>
</evidence>
<dbReference type="PROSITE" id="PS50279">
    <property type="entry name" value="BPTI_KUNITZ_2"/>
    <property type="match status" value="3"/>
</dbReference>
<dbReference type="InterPro" id="IPR020901">
    <property type="entry name" value="Prtase_inh_Kunz-CS"/>
</dbReference>
<dbReference type="Pfam" id="PF00014">
    <property type="entry name" value="Kunitz_BPTI"/>
    <property type="match status" value="3"/>
</dbReference>
<evidence type="ECO:0000256" key="5">
    <source>
        <dbReference type="ARBA" id="ARBA00023157"/>
    </source>
</evidence>
<dbReference type="Proteomes" id="UP001381693">
    <property type="component" value="Unassembled WGS sequence"/>
</dbReference>
<dbReference type="SUPFAM" id="SSF57610">
    <property type="entry name" value="Thyroglobulin type-1 domain"/>
    <property type="match status" value="5"/>
</dbReference>
<evidence type="ECO:0000256" key="8">
    <source>
        <dbReference type="PROSITE-ProRule" id="PRU00500"/>
    </source>
</evidence>
<dbReference type="SUPFAM" id="SSF57262">
    <property type="entry name" value="Leech antihemostatic proteins"/>
    <property type="match status" value="1"/>
</dbReference>
<feature type="region of interest" description="Disordered" evidence="9">
    <location>
        <begin position="1530"/>
        <end position="1564"/>
    </location>
</feature>
<feature type="domain" description="Antistasin-like" evidence="13">
    <location>
        <begin position="455"/>
        <end position="480"/>
    </location>
</feature>
<evidence type="ECO:0000313" key="15">
    <source>
        <dbReference type="EMBL" id="KAK7082228.1"/>
    </source>
</evidence>
<accession>A0AAN8XLL2</accession>
<feature type="domain" description="Thyroglobulin type-1" evidence="12">
    <location>
        <begin position="622"/>
        <end position="688"/>
    </location>
</feature>
<feature type="disulfide bond" evidence="8">
    <location>
        <begin position="660"/>
        <end position="667"/>
    </location>
</feature>
<dbReference type="SMART" id="SM00289">
    <property type="entry name" value="WR1"/>
    <property type="match status" value="3"/>
</dbReference>
<keyword evidence="6" id="KW-1199">Hemostasis impairing toxin</keyword>
<keyword evidence="6" id="KW-0800">Toxin</keyword>
<dbReference type="GO" id="GO:0005615">
    <property type="term" value="C:extracellular space"/>
    <property type="evidence" value="ECO:0007669"/>
    <property type="project" value="TreeGrafter"/>
</dbReference>
<feature type="disulfide bond" evidence="8">
    <location>
        <begin position="419"/>
        <end position="426"/>
    </location>
</feature>
<feature type="region of interest" description="Disordered" evidence="9">
    <location>
        <begin position="1225"/>
        <end position="1250"/>
    </location>
</feature>
<feature type="domain" description="BPTI/Kunitz inhibitor" evidence="11">
    <location>
        <begin position="569"/>
        <end position="619"/>
    </location>
</feature>
<feature type="compositionally biased region" description="Pro residues" evidence="9">
    <location>
        <begin position="14"/>
        <end position="23"/>
    </location>
</feature>
<keyword evidence="7" id="KW-1203">Blood coagulation cascade inhibiting toxin</keyword>
<dbReference type="InterPro" id="IPR004094">
    <property type="entry name" value="Antistasin-like"/>
</dbReference>
<dbReference type="PROSITE" id="PS00280">
    <property type="entry name" value="BPTI_KUNITZ_1"/>
    <property type="match status" value="3"/>
</dbReference>
<keyword evidence="3" id="KW-0646">Protease inhibitor</keyword>
<keyword evidence="5 8" id="KW-1015">Disulfide bond</keyword>
<dbReference type="Pfam" id="PF02822">
    <property type="entry name" value="Antistasin"/>
    <property type="match status" value="1"/>
</dbReference>
<evidence type="ECO:0000256" key="3">
    <source>
        <dbReference type="ARBA" id="ARBA00022690"/>
    </source>
</evidence>
<feature type="domain" description="Thyroglobulin type-1" evidence="12">
    <location>
        <begin position="1267"/>
        <end position="1339"/>
    </location>
</feature>
<gene>
    <name evidence="15" type="ORF">SK128_021740</name>
</gene>
<evidence type="ECO:0000256" key="1">
    <source>
        <dbReference type="ARBA" id="ARBA00004613"/>
    </source>
</evidence>
<feature type="non-terminal residue" evidence="15">
    <location>
        <position position="1"/>
    </location>
</feature>
<feature type="compositionally biased region" description="Polar residues" evidence="9">
    <location>
        <begin position="1227"/>
        <end position="1247"/>
    </location>
</feature>
<dbReference type="SUPFAM" id="SSF57362">
    <property type="entry name" value="BPTI-like"/>
    <property type="match status" value="3"/>
</dbReference>
<dbReference type="SMART" id="SM00217">
    <property type="entry name" value="WAP"/>
    <property type="match status" value="2"/>
</dbReference>
<protein>
    <submittedName>
        <fullName evidence="15">Uncharacterized protein</fullName>
    </submittedName>
</protein>
<dbReference type="Gene3D" id="4.10.800.10">
    <property type="entry name" value="Thyroglobulin type-1"/>
    <property type="match status" value="5"/>
</dbReference>
<reference evidence="15 16" key="1">
    <citation type="submission" date="2023-11" db="EMBL/GenBank/DDBJ databases">
        <title>Halocaridina rubra genome assembly.</title>
        <authorList>
            <person name="Smith C."/>
        </authorList>
    </citation>
    <scope>NUCLEOTIDE SEQUENCE [LARGE SCALE GENOMIC DNA]</scope>
    <source>
        <strain evidence="15">EP-1</strain>
        <tissue evidence="15">Whole</tissue>
    </source>
</reference>
<evidence type="ECO:0000256" key="9">
    <source>
        <dbReference type="SAM" id="MobiDB-lite"/>
    </source>
</evidence>
<dbReference type="InterPro" id="IPR000716">
    <property type="entry name" value="Thyroglobulin_1"/>
</dbReference>
<dbReference type="InterPro" id="IPR028150">
    <property type="entry name" value="Lustrin_cystein"/>
</dbReference>
<evidence type="ECO:0000256" key="6">
    <source>
        <dbReference type="ARBA" id="ARBA00023240"/>
    </source>
</evidence>
<comment type="caution">
    <text evidence="8">Lacks conserved residue(s) required for the propagation of feature annotation.</text>
</comment>
<sequence>LSDDSDELLHPSTTSPPAPQPTPFCPNGQTPFSVGGVVAVCDNRDAVCPSDYICTPPSSPKGKPACCPVAEIVEETKPGQCPFVRSVSADVCRGSRCSSDRECNAELKCCVVPGCGPTCIAPQIQNLSVEQDLLQGPTMCEYLRDLVELEGVTLAVPTPSCDTNGAYEQVQCNALGQCWCVDDFGTEIPGTKASSRELVTCDRVRAALTCGEMLCRLGCDYGFILDPDTACPLCQCRDPCRNVDCPNNQVCQMVDIPCVDGVCPAIPQCVPVVEPLGHATCPEGDPYVLLETNETLACSPRARALECPEGYSCYADDNSIEGFCCPNTGKQEKAGQCPLFVPVLSGNCDIECSDDSHCLGDHKCCSNGCGTQCLQPIIMTACEHQRSLLEHRAREAGIPSGRVFLPQCDEKGAFLPTQCHPATLTCWCVDTQGLEVPGTRVSQPAHPNCQDPLVCPAMNCDLACLHGYRLDDSGCPVCACRDPCEEVSCATPLEECRIVHVACVDEPCPPLPVCLPKLENPCPYGTPLRTNESVVECGPEGNTCPSSHKCHLSPLGEYALCCPKAREVCYELKDSGYCEGAIKRWYFNREANRCETFRFGGCGGNLNNFETKEECLAACPLLTTCERMRDRNLRNAEKDKKITFIPKCEKTSGAWLPEQCLEELGVCWCVTPQGDQVPGSLTRGAPHCQGTARSARKMVFDPTMPTNMICEPGQTVHVCDKDLCENQVCFSHPHAVCRVNPCGGCSVQFVDDFNSPVNCEVGLTECQKELQRVLNSPSFTRPPVAFSGHIFPSSRVDNQVHFDVDLFRNVDVYHAVPFDEEKANVESQRRAWQFAMDGSSALTVSEDVLEEAKERDRVTRSTSQETIPESPLAETTLVDPDELVRHLAGPLGTIVSEIYPTLEDFPPKLVLDDTFEAVPTEETPTSTQGMSVQAPTCEADGSYAREQRAGGLTWCVDAKGRPLHETLTRGHVKCGPNGQILEQVSIGSVCDRGVRPRVCKDECLRATCHSHPDAVCVADPCNDCRITFYSATGEKVHCAGRCSQPLAKGMCRASFKRYFYNTTADQCQEFIFGGCLGNDNNFDTMEECQQECQNPDICSQPVQAGVCTGGEARWYYNTETRKCEPFLYSGCGGNKNNFRTKSDCEARCPNMVLCPYWSAASMEPQPCSREEACQNKTCHGYPEAICQTDPCTCSAHFYNEYALPLTCLDPTEPPKTRITFTFEEQDSGSTNNNAESNFQNSRNSLVTESKGKNGGPVTIYLEGEPTLTRCQLLQRHLQENNSLKYIAQCDAEGKFVPTQCYSAVETEDGKVEEPKCWCVDETGRKTQPTVYFSRGERECDLVAVESVVVTLGFRGREAGIKHLAKAKGPEIKNQVKGLLKQMTAQTLENEVGVVDLPDLTQVKFTLLGENKIDVAYELEEKVKNGDLALELDDERLPADLRASWFHHQVSEPRWERPLEVRSGMREVVSEAVALEHPYLAATVIFTVISAMLLCGLVVAIVLYQRHKTGQYPKGPRGSMQSLAFSDTSLDRRSTSSRLSDQFQPPPPHRSTITTVENEYRRGRH</sequence>
<feature type="domain" description="WAP" evidence="14">
    <location>
        <begin position="330"/>
        <end position="377"/>
    </location>
</feature>
<feature type="disulfide bond" evidence="8">
    <location>
        <begin position="1270"/>
        <end position="1289"/>
    </location>
</feature>
<evidence type="ECO:0000259" key="11">
    <source>
        <dbReference type="PROSITE" id="PS50279"/>
    </source>
</evidence>
<evidence type="ECO:0000256" key="4">
    <source>
        <dbReference type="ARBA" id="ARBA00022900"/>
    </source>
</evidence>
<feature type="domain" description="Antistasin-like" evidence="13">
    <location>
        <begin position="210"/>
        <end position="236"/>
    </location>
</feature>
<keyword evidence="2" id="KW-0964">Secreted</keyword>
<proteinExistence type="predicted"/>
<dbReference type="PANTHER" id="PTHR10083">
    <property type="entry name" value="KUNITZ-TYPE PROTEASE INHIBITOR-RELATED"/>
    <property type="match status" value="1"/>
</dbReference>
<feature type="domain" description="BPTI/Kunitz inhibitor" evidence="11">
    <location>
        <begin position="1042"/>
        <end position="1092"/>
    </location>
</feature>
<feature type="domain" description="BPTI/Kunitz inhibitor" evidence="11">
    <location>
        <begin position="1098"/>
        <end position="1148"/>
    </location>
</feature>
<feature type="domain" description="Thyroglobulin type-1" evidence="12">
    <location>
        <begin position="137"/>
        <end position="201"/>
    </location>
</feature>
<keyword evidence="4" id="KW-0722">Serine protease inhibitor</keyword>
<dbReference type="InterPro" id="IPR006150">
    <property type="entry name" value="Cys_repeat_1"/>
</dbReference>
<evidence type="ECO:0000256" key="10">
    <source>
        <dbReference type="SAM" id="Phobius"/>
    </source>
</evidence>
<organism evidence="15 16">
    <name type="scientific">Halocaridina rubra</name>
    <name type="common">Hawaiian red shrimp</name>
    <dbReference type="NCBI Taxonomy" id="373956"/>
    <lineage>
        <taxon>Eukaryota</taxon>
        <taxon>Metazoa</taxon>
        <taxon>Ecdysozoa</taxon>
        <taxon>Arthropoda</taxon>
        <taxon>Crustacea</taxon>
        <taxon>Multicrustacea</taxon>
        <taxon>Malacostraca</taxon>
        <taxon>Eumalacostraca</taxon>
        <taxon>Eucarida</taxon>
        <taxon>Decapoda</taxon>
        <taxon>Pleocyemata</taxon>
        <taxon>Caridea</taxon>
        <taxon>Atyoidea</taxon>
        <taxon>Atyidae</taxon>
        <taxon>Halocaridina</taxon>
    </lineage>
</organism>
<keyword evidence="10" id="KW-0472">Membrane</keyword>
<dbReference type="PANTHER" id="PTHR10083:SF376">
    <property type="entry name" value="SERINE PEPTIDASE INHIBITOR, KUNITZ TYPE, 3"/>
    <property type="match status" value="1"/>
</dbReference>
<dbReference type="Pfam" id="PF14625">
    <property type="entry name" value="Lustrin_cystein"/>
    <property type="match status" value="3"/>
</dbReference>
<dbReference type="InterPro" id="IPR008197">
    <property type="entry name" value="WAP_dom"/>
</dbReference>
<comment type="caution">
    <text evidence="15">The sequence shown here is derived from an EMBL/GenBank/DDBJ whole genome shotgun (WGS) entry which is preliminary data.</text>
</comment>
<dbReference type="InterPro" id="IPR036645">
    <property type="entry name" value="Elafin-like_sf"/>
</dbReference>
<comment type="subcellular location">
    <subcellularLocation>
        <location evidence="1">Secreted</location>
    </subcellularLocation>
</comment>
<keyword evidence="10" id="KW-1133">Transmembrane helix</keyword>
<evidence type="ECO:0000259" key="12">
    <source>
        <dbReference type="PROSITE" id="PS51162"/>
    </source>
</evidence>
<keyword evidence="10" id="KW-0812">Transmembrane</keyword>
<feature type="domain" description="Thyroglobulin type-1" evidence="12">
    <location>
        <begin position="924"/>
        <end position="974"/>
    </location>
</feature>
<feature type="region of interest" description="Disordered" evidence="9">
    <location>
        <begin position="1"/>
        <end position="23"/>
    </location>
</feature>
<dbReference type="Pfam" id="PF00086">
    <property type="entry name" value="Thyroglobulin_1"/>
    <property type="match status" value="5"/>
</dbReference>
<dbReference type="EMBL" id="JAXCGZ010004130">
    <property type="protein sequence ID" value="KAK7082228.1"/>
    <property type="molecule type" value="Genomic_DNA"/>
</dbReference>
<dbReference type="InterPro" id="IPR002223">
    <property type="entry name" value="Kunitz_BPTI"/>
</dbReference>
<dbReference type="CDD" id="cd00109">
    <property type="entry name" value="Kunitz-type"/>
    <property type="match status" value="3"/>
</dbReference>
<dbReference type="InterPro" id="IPR036880">
    <property type="entry name" value="Kunitz_BPTI_sf"/>
</dbReference>
<evidence type="ECO:0000259" key="14">
    <source>
        <dbReference type="PROSITE" id="PS51390"/>
    </source>
</evidence>
<name>A0AAN8XLL2_HALRR</name>
<evidence type="ECO:0000259" key="13">
    <source>
        <dbReference type="PROSITE" id="PS51252"/>
    </source>
</evidence>
<dbReference type="CDD" id="cd00191">
    <property type="entry name" value="TY"/>
    <property type="match status" value="4"/>
</dbReference>
<dbReference type="SMART" id="SM00131">
    <property type="entry name" value="KU"/>
    <property type="match status" value="3"/>
</dbReference>
<dbReference type="Pfam" id="PF00095">
    <property type="entry name" value="WAP"/>
    <property type="match status" value="2"/>
</dbReference>
<feature type="domain" description="WAP" evidence="14">
    <location>
        <begin position="74"/>
        <end position="123"/>
    </location>
</feature>
<dbReference type="Gene3D" id="4.10.410.10">
    <property type="entry name" value="Pancreatic trypsin inhibitor Kunitz domain"/>
    <property type="match status" value="3"/>
</dbReference>
<dbReference type="Gene3D" id="4.10.75.10">
    <property type="entry name" value="Elafin-like"/>
    <property type="match status" value="2"/>
</dbReference>